<gene>
    <name evidence="2" type="ORF">V8G54_002078</name>
</gene>
<dbReference type="Proteomes" id="UP001374535">
    <property type="component" value="Chromosome 1"/>
</dbReference>
<evidence type="ECO:0008006" key="4">
    <source>
        <dbReference type="Google" id="ProtNLM"/>
    </source>
</evidence>
<protein>
    <recommendedName>
        <fullName evidence="4">Retrotransposon gag domain-containing protein</fullName>
    </recommendedName>
</protein>
<dbReference type="AlphaFoldDB" id="A0AAQ3P900"/>
<sequence>MAAIRQAATEEEYMRDFEALAGQTKVFSDDQLLGYFLAGLREELRCQIRPHDPRNLMAAMKIAWDVEEALHGLGLSGWAAPKDFQSWGRTTGGGAVVARTEAVRSNPGRTVATESVGSVRRDSTTGNSAEILGEVMTEEETRGTFPTQNF</sequence>
<proteinExistence type="predicted"/>
<organism evidence="2 3">
    <name type="scientific">Vigna mungo</name>
    <name type="common">Black gram</name>
    <name type="synonym">Phaseolus mungo</name>
    <dbReference type="NCBI Taxonomy" id="3915"/>
    <lineage>
        <taxon>Eukaryota</taxon>
        <taxon>Viridiplantae</taxon>
        <taxon>Streptophyta</taxon>
        <taxon>Embryophyta</taxon>
        <taxon>Tracheophyta</taxon>
        <taxon>Spermatophyta</taxon>
        <taxon>Magnoliopsida</taxon>
        <taxon>eudicotyledons</taxon>
        <taxon>Gunneridae</taxon>
        <taxon>Pentapetalae</taxon>
        <taxon>rosids</taxon>
        <taxon>fabids</taxon>
        <taxon>Fabales</taxon>
        <taxon>Fabaceae</taxon>
        <taxon>Papilionoideae</taxon>
        <taxon>50 kb inversion clade</taxon>
        <taxon>NPAAA clade</taxon>
        <taxon>indigoferoid/millettioid clade</taxon>
        <taxon>Phaseoleae</taxon>
        <taxon>Vigna</taxon>
    </lineage>
</organism>
<accession>A0AAQ3P900</accession>
<evidence type="ECO:0000256" key="1">
    <source>
        <dbReference type="SAM" id="MobiDB-lite"/>
    </source>
</evidence>
<evidence type="ECO:0000313" key="3">
    <source>
        <dbReference type="Proteomes" id="UP001374535"/>
    </source>
</evidence>
<dbReference type="EMBL" id="CP144700">
    <property type="protein sequence ID" value="WVZ23534.1"/>
    <property type="molecule type" value="Genomic_DNA"/>
</dbReference>
<evidence type="ECO:0000313" key="2">
    <source>
        <dbReference type="EMBL" id="WVZ23534.1"/>
    </source>
</evidence>
<reference evidence="2 3" key="1">
    <citation type="journal article" date="2023" name="Life. Sci Alliance">
        <title>Evolutionary insights into 3D genome organization and epigenetic landscape of Vigna mungo.</title>
        <authorList>
            <person name="Junaid A."/>
            <person name="Singh B."/>
            <person name="Bhatia S."/>
        </authorList>
    </citation>
    <scope>NUCLEOTIDE SEQUENCE [LARGE SCALE GENOMIC DNA]</scope>
    <source>
        <strain evidence="2">Urdbean</strain>
    </source>
</reference>
<keyword evidence="3" id="KW-1185">Reference proteome</keyword>
<name>A0AAQ3P900_VIGMU</name>
<feature type="region of interest" description="Disordered" evidence="1">
    <location>
        <begin position="107"/>
        <end position="126"/>
    </location>
</feature>